<dbReference type="PRINTS" id="PR00707">
    <property type="entry name" value="UBCTHYDRLASE"/>
</dbReference>
<evidence type="ECO:0000256" key="6">
    <source>
        <dbReference type="ARBA" id="ARBA00022801"/>
    </source>
</evidence>
<feature type="domain" description="UCH catalytic" evidence="12">
    <location>
        <begin position="1"/>
        <end position="209"/>
    </location>
</feature>
<comment type="caution">
    <text evidence="13">The sequence shown here is derived from an EMBL/GenBank/DDBJ whole genome shotgun (WGS) entry which is preliminary data.</text>
</comment>
<evidence type="ECO:0000256" key="7">
    <source>
        <dbReference type="ARBA" id="ARBA00022807"/>
    </source>
</evidence>
<dbReference type="GO" id="GO:0006511">
    <property type="term" value="P:ubiquitin-dependent protein catabolic process"/>
    <property type="evidence" value="ECO:0007669"/>
    <property type="project" value="UniProtKB-UniRule"/>
</dbReference>
<evidence type="ECO:0000256" key="3">
    <source>
        <dbReference type="ARBA" id="ARBA00012759"/>
    </source>
</evidence>
<dbReference type="GO" id="GO:0005737">
    <property type="term" value="C:cytoplasm"/>
    <property type="evidence" value="ECO:0007669"/>
    <property type="project" value="TreeGrafter"/>
</dbReference>
<evidence type="ECO:0000256" key="4">
    <source>
        <dbReference type="ARBA" id="ARBA00022670"/>
    </source>
</evidence>
<dbReference type="Pfam" id="PF01088">
    <property type="entry name" value="Peptidase_C12"/>
    <property type="match status" value="1"/>
</dbReference>
<evidence type="ECO:0000256" key="10">
    <source>
        <dbReference type="PROSITE-ProRule" id="PRU01393"/>
    </source>
</evidence>
<evidence type="ECO:0000256" key="2">
    <source>
        <dbReference type="ARBA" id="ARBA00009326"/>
    </source>
</evidence>
<accession>A0AAV6VMK8</accession>
<evidence type="ECO:0000256" key="5">
    <source>
        <dbReference type="ARBA" id="ARBA00022786"/>
    </source>
</evidence>
<dbReference type="PROSITE" id="PS52048">
    <property type="entry name" value="UCH_DOMAIN"/>
    <property type="match status" value="1"/>
</dbReference>
<evidence type="ECO:0000313" key="14">
    <source>
        <dbReference type="Proteomes" id="UP000827092"/>
    </source>
</evidence>
<keyword evidence="5 10" id="KW-0833">Ubl conjugation pathway</keyword>
<dbReference type="InterPro" id="IPR038765">
    <property type="entry name" value="Papain-like_cys_pep_sf"/>
</dbReference>
<feature type="site" description="Transition state stabilizer" evidence="10">
    <location>
        <position position="73"/>
    </location>
</feature>
<keyword evidence="14" id="KW-1185">Reference proteome</keyword>
<evidence type="ECO:0000313" key="13">
    <source>
        <dbReference type="EMBL" id="KAG8197057.1"/>
    </source>
</evidence>
<comment type="similarity">
    <text evidence="2 10 11">Belongs to the peptidase C12 family.</text>
</comment>
<keyword evidence="4 10" id="KW-0645">Protease</keyword>
<feature type="site" description="Important for enzyme activity" evidence="10">
    <location>
        <position position="164"/>
    </location>
</feature>
<comment type="catalytic activity">
    <reaction evidence="1 10 11">
        <text>Thiol-dependent hydrolysis of ester, thioester, amide, peptide and isopeptide bonds formed by the C-terminal Gly of ubiquitin (a 76-residue protein attached to proteins as an intracellular targeting signal).</text>
        <dbReference type="EC" id="3.4.19.12"/>
    </reaction>
</comment>
<dbReference type="PANTHER" id="PTHR10589">
    <property type="entry name" value="UBIQUITIN CARBOXYL-TERMINAL HYDROLASE"/>
    <property type="match status" value="1"/>
</dbReference>
<dbReference type="Proteomes" id="UP000827092">
    <property type="component" value="Unassembled WGS sequence"/>
</dbReference>
<name>A0AAV6VMK8_9ARAC</name>
<feature type="active site" description="Proton donor" evidence="10">
    <location>
        <position position="149"/>
    </location>
</feature>
<dbReference type="Gene3D" id="3.40.532.10">
    <property type="entry name" value="Peptidase C12, ubiquitin carboxyl-terminal hydrolase"/>
    <property type="match status" value="1"/>
</dbReference>
<dbReference type="InterPro" id="IPR036959">
    <property type="entry name" value="Peptidase_C12_UCH_sf"/>
</dbReference>
<protein>
    <recommendedName>
        <fullName evidence="9 11">Ubiquitin carboxyl-terminal hydrolase</fullName>
        <ecNumber evidence="3 11">3.4.19.12</ecNumber>
    </recommendedName>
</protein>
<evidence type="ECO:0000256" key="8">
    <source>
        <dbReference type="ARBA" id="ARBA00055560"/>
    </source>
</evidence>
<evidence type="ECO:0000259" key="12">
    <source>
        <dbReference type="PROSITE" id="PS52048"/>
    </source>
</evidence>
<sequence length="210" mass="23610">MNKFLDHLGISKEWRISDIPSFSDELIGLVPTPVLAVLLLFPFSNKDNQYCKEREENSKMKCEAPKNLYFMSQTINKICGTVALIHAIANNADKLNDSMAPDSLIKKFIDSSKPLTPIKKGKALESSEEIATTLLQCQTRDLGDKCDYHFVAFVQMDCKLFELDGRKLEPVFHGNTSEASFLKDTGHICQEYMLRDPHNLNFTALAFGAA</sequence>
<dbReference type="GO" id="GO:0004843">
    <property type="term" value="F:cysteine-type deubiquitinase activity"/>
    <property type="evidence" value="ECO:0007669"/>
    <property type="project" value="UniProtKB-UniRule"/>
</dbReference>
<keyword evidence="6 10" id="KW-0378">Hydrolase</keyword>
<dbReference type="EMBL" id="JAFNEN010000059">
    <property type="protein sequence ID" value="KAG8197057.1"/>
    <property type="molecule type" value="Genomic_DNA"/>
</dbReference>
<evidence type="ECO:0000256" key="11">
    <source>
        <dbReference type="RuleBase" id="RU361215"/>
    </source>
</evidence>
<keyword evidence="7 10" id="KW-0788">Thiol protease</keyword>
<comment type="function">
    <text evidence="8">Ubiquitin-protein hydrolase is involved both in the processing of ubiquitin precursors and of ubiquitinated proteins. This enzyme is a thiol protease that recognizes and hydrolyzes a peptide bond at the C-terminal glycine of ubiquitin.</text>
</comment>
<dbReference type="InterPro" id="IPR001578">
    <property type="entry name" value="Peptidase_C12_UCH"/>
</dbReference>
<feature type="active site" description="Nucleophile" evidence="10">
    <location>
        <position position="79"/>
    </location>
</feature>
<reference evidence="13 14" key="1">
    <citation type="journal article" date="2022" name="Nat. Ecol. Evol.">
        <title>A masculinizing supergene underlies an exaggerated male reproductive morph in a spider.</title>
        <authorList>
            <person name="Hendrickx F."/>
            <person name="De Corte Z."/>
            <person name="Sonet G."/>
            <person name="Van Belleghem S.M."/>
            <person name="Kostlbacher S."/>
            <person name="Vangestel C."/>
        </authorList>
    </citation>
    <scope>NUCLEOTIDE SEQUENCE [LARGE SCALE GENOMIC DNA]</scope>
    <source>
        <strain evidence="13">W744_W776</strain>
    </source>
</reference>
<dbReference type="EC" id="3.4.19.12" evidence="3 11"/>
<proteinExistence type="inferred from homology"/>
<dbReference type="GO" id="GO:0016579">
    <property type="term" value="P:protein deubiquitination"/>
    <property type="evidence" value="ECO:0007669"/>
    <property type="project" value="TreeGrafter"/>
</dbReference>
<evidence type="ECO:0000256" key="9">
    <source>
        <dbReference type="ARBA" id="ARBA00073226"/>
    </source>
</evidence>
<dbReference type="PANTHER" id="PTHR10589:SF17">
    <property type="entry name" value="UBIQUITIN CARBOXYL-TERMINAL HYDROLASE"/>
    <property type="match status" value="1"/>
</dbReference>
<dbReference type="AlphaFoldDB" id="A0AAV6VMK8"/>
<evidence type="ECO:0000256" key="1">
    <source>
        <dbReference type="ARBA" id="ARBA00000707"/>
    </source>
</evidence>
<dbReference type="SUPFAM" id="SSF54001">
    <property type="entry name" value="Cysteine proteinases"/>
    <property type="match status" value="1"/>
</dbReference>
<dbReference type="FunFam" id="3.40.532.10:FF:000006">
    <property type="entry name" value="Ubiquitin carboxyl-terminal hydrolase"/>
    <property type="match status" value="1"/>
</dbReference>
<gene>
    <name evidence="13" type="ORF">JTE90_004326</name>
</gene>
<organism evidence="13 14">
    <name type="scientific">Oedothorax gibbosus</name>
    <dbReference type="NCBI Taxonomy" id="931172"/>
    <lineage>
        <taxon>Eukaryota</taxon>
        <taxon>Metazoa</taxon>
        <taxon>Ecdysozoa</taxon>
        <taxon>Arthropoda</taxon>
        <taxon>Chelicerata</taxon>
        <taxon>Arachnida</taxon>
        <taxon>Araneae</taxon>
        <taxon>Araneomorphae</taxon>
        <taxon>Entelegynae</taxon>
        <taxon>Araneoidea</taxon>
        <taxon>Linyphiidae</taxon>
        <taxon>Erigoninae</taxon>
        <taxon>Oedothorax</taxon>
    </lineage>
</organism>